<protein>
    <submittedName>
        <fullName evidence="2">Uncharacterized protein</fullName>
    </submittedName>
</protein>
<organism evidence="2 3">
    <name type="scientific">Asbolus verrucosus</name>
    <name type="common">Desert ironclad beetle</name>
    <dbReference type="NCBI Taxonomy" id="1661398"/>
    <lineage>
        <taxon>Eukaryota</taxon>
        <taxon>Metazoa</taxon>
        <taxon>Ecdysozoa</taxon>
        <taxon>Arthropoda</taxon>
        <taxon>Hexapoda</taxon>
        <taxon>Insecta</taxon>
        <taxon>Pterygota</taxon>
        <taxon>Neoptera</taxon>
        <taxon>Endopterygota</taxon>
        <taxon>Coleoptera</taxon>
        <taxon>Polyphaga</taxon>
        <taxon>Cucujiformia</taxon>
        <taxon>Tenebrionidae</taxon>
        <taxon>Pimeliinae</taxon>
        <taxon>Asbolus</taxon>
    </lineage>
</organism>
<keyword evidence="3" id="KW-1185">Reference proteome</keyword>
<name>A0A482VN72_ASBVE</name>
<proteinExistence type="predicted"/>
<feature type="compositionally biased region" description="Polar residues" evidence="1">
    <location>
        <begin position="34"/>
        <end position="49"/>
    </location>
</feature>
<reference evidence="2 3" key="1">
    <citation type="submission" date="2017-03" db="EMBL/GenBank/DDBJ databases">
        <title>Genome of the blue death feigning beetle - Asbolus verrucosus.</title>
        <authorList>
            <person name="Rider S.D."/>
        </authorList>
    </citation>
    <scope>NUCLEOTIDE SEQUENCE [LARGE SCALE GENOMIC DNA]</scope>
    <source>
        <strain evidence="2">Butters</strain>
        <tissue evidence="2">Head and leg muscle</tissue>
    </source>
</reference>
<dbReference type="Proteomes" id="UP000292052">
    <property type="component" value="Unassembled WGS sequence"/>
</dbReference>
<dbReference type="AlphaFoldDB" id="A0A482VN72"/>
<comment type="caution">
    <text evidence="2">The sequence shown here is derived from an EMBL/GenBank/DDBJ whole genome shotgun (WGS) entry which is preliminary data.</text>
</comment>
<evidence type="ECO:0000313" key="3">
    <source>
        <dbReference type="Proteomes" id="UP000292052"/>
    </source>
</evidence>
<gene>
    <name evidence="2" type="ORF">BDFB_008421</name>
</gene>
<evidence type="ECO:0000256" key="1">
    <source>
        <dbReference type="SAM" id="MobiDB-lite"/>
    </source>
</evidence>
<accession>A0A482VN72</accession>
<dbReference type="EMBL" id="QDEB01082394">
    <property type="protein sequence ID" value="RZC34170.1"/>
    <property type="molecule type" value="Genomic_DNA"/>
</dbReference>
<feature type="non-terminal residue" evidence="2">
    <location>
        <position position="1"/>
    </location>
</feature>
<sequence>VNIEQVSENQARPIKVDVSTNLTTLESTEADGVLSSNSEISSFETTSGKSSEDDIVSERINLEIITKKSIKYDIFSNSTSEKFSFESTSKGSTERDEVLSSTSKIFEVTPEATISESTSEESVDDNIVSNDITETAEAITEGVSFEITSKGTMEADAELIGTNQVTTEEEINIVA</sequence>
<evidence type="ECO:0000313" key="2">
    <source>
        <dbReference type="EMBL" id="RZC34170.1"/>
    </source>
</evidence>
<feature type="non-terminal residue" evidence="2">
    <location>
        <position position="175"/>
    </location>
</feature>
<feature type="region of interest" description="Disordered" evidence="1">
    <location>
        <begin position="28"/>
        <end position="50"/>
    </location>
</feature>